<accession>A0A420VEE2</accession>
<evidence type="ECO:0000313" key="2">
    <source>
        <dbReference type="Proteomes" id="UP000286235"/>
    </source>
</evidence>
<dbReference type="Proteomes" id="UP000286235">
    <property type="component" value="Unassembled WGS sequence"/>
</dbReference>
<sequence>MKIYLTLYDKNGEGTIVSHTYNGELKNVGTHAEELAKGYLKDFDNIDEVRWEVVKIKDTGLLSRKQWEEKI</sequence>
<proteinExistence type="predicted"/>
<comment type="caution">
    <text evidence="1">The sequence shown here is derived from an EMBL/GenBank/DDBJ whole genome shotgun (WGS) entry which is preliminary data.</text>
</comment>
<organism evidence="1 2">
    <name type="scientific">Caldibacillus debilis GB1</name>
    <dbReference type="NCBI Taxonomy" id="1339248"/>
    <lineage>
        <taxon>Bacteria</taxon>
        <taxon>Bacillati</taxon>
        <taxon>Bacillota</taxon>
        <taxon>Bacilli</taxon>
        <taxon>Bacillales</taxon>
        <taxon>Bacillaceae</taxon>
        <taxon>Caldibacillus</taxon>
    </lineage>
</organism>
<evidence type="ECO:0000313" key="1">
    <source>
        <dbReference type="EMBL" id="RKO61778.1"/>
    </source>
</evidence>
<reference evidence="1 2" key="1">
    <citation type="submission" date="2013-12" db="EMBL/GenBank/DDBJ databases">
        <title>Genome and proteome characterization of Caldibacillus debilis GB1 derived from a cellulolytic aero-tolerant co-culture.</title>
        <authorList>
            <person name="Wushke S.T."/>
            <person name="Zhang X."/>
            <person name="Fristensky B."/>
            <person name="Wilkins J.A."/>
            <person name="Levin D.B."/>
            <person name="Sparling R."/>
        </authorList>
    </citation>
    <scope>NUCLEOTIDE SEQUENCE [LARGE SCALE GENOMIC DNA]</scope>
    <source>
        <strain evidence="1 2">GB1</strain>
    </source>
</reference>
<dbReference type="RefSeq" id="WP_120669183.1">
    <property type="nucleotide sequence ID" value="NZ_AZRV01000035.1"/>
</dbReference>
<dbReference type="EMBL" id="AZRV01000035">
    <property type="protein sequence ID" value="RKO61778.1"/>
    <property type="molecule type" value="Genomic_DNA"/>
</dbReference>
<name>A0A420VEE2_9BACI</name>
<keyword evidence="2" id="KW-1185">Reference proteome</keyword>
<dbReference type="AlphaFoldDB" id="A0A420VEE2"/>
<protein>
    <submittedName>
        <fullName evidence="1">Uncharacterized protein</fullName>
    </submittedName>
</protein>
<gene>
    <name evidence="1" type="ORF">Cdeb_01271</name>
</gene>